<proteinExistence type="predicted"/>
<organism evidence="2">
    <name type="scientific">Candidatus Nitrotoga fabula</name>
    <dbReference type="NCBI Taxonomy" id="2182327"/>
    <lineage>
        <taxon>Bacteria</taxon>
        <taxon>Pseudomonadati</taxon>
        <taxon>Pseudomonadota</taxon>
        <taxon>Betaproteobacteria</taxon>
        <taxon>Nitrosomonadales</taxon>
        <taxon>Gallionellaceae</taxon>
        <taxon>Candidatus Nitrotoga</taxon>
    </lineage>
</organism>
<keyword evidence="1" id="KW-0472">Membrane</keyword>
<protein>
    <submittedName>
        <fullName evidence="2">Putative ferric reductase</fullName>
    </submittedName>
</protein>
<evidence type="ECO:0000313" key="2">
    <source>
        <dbReference type="EMBL" id="SPS05802.1"/>
    </source>
</evidence>
<reference evidence="2" key="1">
    <citation type="submission" date="2018-05" db="EMBL/GenBank/DDBJ databases">
        <authorList>
            <person name="Lanie J.A."/>
            <person name="Ng W.-L."/>
            <person name="Kazmierczak K.M."/>
            <person name="Andrzejewski T.M."/>
            <person name="Davidsen T.M."/>
            <person name="Wayne K.J."/>
            <person name="Tettelin H."/>
            <person name="Glass J.I."/>
            <person name="Rusch D."/>
            <person name="Podicherti R."/>
            <person name="Tsui H.-C.T."/>
            <person name="Winkler M.E."/>
        </authorList>
    </citation>
    <scope>NUCLEOTIDE SEQUENCE</scope>
    <source>
        <strain evidence="2">KNB</strain>
    </source>
</reference>
<keyword evidence="1" id="KW-1133">Transmembrane helix</keyword>
<sequence length="143" mass="15897">MIESWIRGQRSLAETIGEWAFYAAFVLIVLALAKRFPYHLFIKTHKWISVAYLALAYHSAMLTKVEYWTQPVGWVLGVLLLGGSFAALLALTGRIGASRRVPGTIVGLTEYPALRVLETTVLLEPGWHGHAPGQFAFATSNRR</sequence>
<keyword evidence="1" id="KW-0812">Transmembrane</keyword>
<feature type="transmembrane region" description="Helical" evidence="1">
    <location>
        <begin position="71"/>
        <end position="91"/>
    </location>
</feature>
<dbReference type="AlphaFoldDB" id="A0A2X0R728"/>
<feature type="transmembrane region" description="Helical" evidence="1">
    <location>
        <begin position="48"/>
        <end position="65"/>
    </location>
</feature>
<feature type="transmembrane region" description="Helical" evidence="1">
    <location>
        <begin position="19"/>
        <end position="36"/>
    </location>
</feature>
<evidence type="ECO:0000256" key="1">
    <source>
        <dbReference type="SAM" id="Phobius"/>
    </source>
</evidence>
<name>A0A2X0R728_9PROT</name>
<accession>A0A2X0R728</accession>
<gene>
    <name evidence="2" type="ORF">NITFAB_1392</name>
</gene>
<dbReference type="EMBL" id="LS423452">
    <property type="protein sequence ID" value="SPS05802.1"/>
    <property type="molecule type" value="Genomic_DNA"/>
</dbReference>